<evidence type="ECO:0000256" key="5">
    <source>
        <dbReference type="ARBA" id="ARBA00023014"/>
    </source>
</evidence>
<feature type="domain" description="Radical SAM core" evidence="6">
    <location>
        <begin position="119"/>
        <end position="337"/>
    </location>
</feature>
<comment type="cofactor">
    <cofactor evidence="1">
        <name>[4Fe-4S] cluster</name>
        <dbReference type="ChEBI" id="CHEBI:49883"/>
    </cofactor>
</comment>
<dbReference type="CDD" id="cd01335">
    <property type="entry name" value="Radical_SAM"/>
    <property type="match status" value="1"/>
</dbReference>
<dbReference type="InterPro" id="IPR050377">
    <property type="entry name" value="Radical_SAM_PqqE_MftC-like"/>
</dbReference>
<dbReference type="InterPro" id="IPR013785">
    <property type="entry name" value="Aldolase_TIM"/>
</dbReference>
<evidence type="ECO:0000256" key="3">
    <source>
        <dbReference type="ARBA" id="ARBA00022723"/>
    </source>
</evidence>
<evidence type="ECO:0000313" key="8">
    <source>
        <dbReference type="Proteomes" id="UP000184048"/>
    </source>
</evidence>
<dbReference type="SFLD" id="SFLDG01386">
    <property type="entry name" value="main_SPASM_domain-containing"/>
    <property type="match status" value="1"/>
</dbReference>
<keyword evidence="2" id="KW-0949">S-adenosyl-L-methionine</keyword>
<dbReference type="PANTHER" id="PTHR11228">
    <property type="entry name" value="RADICAL SAM DOMAIN PROTEIN"/>
    <property type="match status" value="1"/>
</dbReference>
<dbReference type="Gene3D" id="3.20.20.70">
    <property type="entry name" value="Aldolase class I"/>
    <property type="match status" value="1"/>
</dbReference>
<gene>
    <name evidence="7" type="ORF">SAMN02745131_03899</name>
</gene>
<dbReference type="EMBL" id="FQUU01000024">
    <property type="protein sequence ID" value="SHF93565.1"/>
    <property type="molecule type" value="Genomic_DNA"/>
</dbReference>
<evidence type="ECO:0000256" key="4">
    <source>
        <dbReference type="ARBA" id="ARBA00023004"/>
    </source>
</evidence>
<dbReference type="SFLD" id="SFLDG01067">
    <property type="entry name" value="SPASM/twitch_domain_containing"/>
    <property type="match status" value="1"/>
</dbReference>
<proteinExistence type="predicted"/>
<reference evidence="7 8" key="1">
    <citation type="submission" date="2016-11" db="EMBL/GenBank/DDBJ databases">
        <authorList>
            <person name="Jaros S."/>
            <person name="Januszkiewicz K."/>
            <person name="Wedrychowicz H."/>
        </authorList>
    </citation>
    <scope>NUCLEOTIDE SEQUENCE [LARGE SCALE GENOMIC DNA]</scope>
    <source>
        <strain evidence="7 8">DSM 18119</strain>
    </source>
</reference>
<dbReference type="GO" id="GO:0046872">
    <property type="term" value="F:metal ion binding"/>
    <property type="evidence" value="ECO:0007669"/>
    <property type="project" value="UniProtKB-KW"/>
</dbReference>
<evidence type="ECO:0000259" key="6">
    <source>
        <dbReference type="PROSITE" id="PS51918"/>
    </source>
</evidence>
<accession>A0A1M5FPY9</accession>
<dbReference type="SUPFAM" id="SSF102114">
    <property type="entry name" value="Radical SAM enzymes"/>
    <property type="match status" value="1"/>
</dbReference>
<dbReference type="Pfam" id="PF04055">
    <property type="entry name" value="Radical_SAM"/>
    <property type="match status" value="1"/>
</dbReference>
<dbReference type="OrthoDB" id="9763993at2"/>
<evidence type="ECO:0000256" key="1">
    <source>
        <dbReference type="ARBA" id="ARBA00001966"/>
    </source>
</evidence>
<dbReference type="GO" id="GO:0051536">
    <property type="term" value="F:iron-sulfur cluster binding"/>
    <property type="evidence" value="ECO:0007669"/>
    <property type="project" value="UniProtKB-KW"/>
</dbReference>
<dbReference type="SFLD" id="SFLDS00029">
    <property type="entry name" value="Radical_SAM"/>
    <property type="match status" value="1"/>
</dbReference>
<keyword evidence="4" id="KW-0408">Iron</keyword>
<dbReference type="AlphaFoldDB" id="A0A1M5FPY9"/>
<dbReference type="SMART" id="SM00729">
    <property type="entry name" value="Elp3"/>
    <property type="match status" value="1"/>
</dbReference>
<evidence type="ECO:0000313" key="7">
    <source>
        <dbReference type="EMBL" id="SHF93565.1"/>
    </source>
</evidence>
<keyword evidence="3" id="KW-0479">Metal-binding</keyword>
<sequence>MQTTISLNDYLYQENDTIETGSRPAHQVTGIFRTCTWWIIKLRIFYFTCIILRSPQKILDIYKRMLSLRSNVWGGDLKKLYHIGNKFYFNQYTPGWPSKAYDDLIKSELRRQAAPLDTKERLSFVFLAITRKCPMRCEHCFEWDNLNLSESFTLDDLYKVVDIYQKEGVLQIHFSGGEPMVRYKDLVKLVRYTSKKTGCWVLSSGFNVTPQTARELKEAGCKGMVISIDHYLPNRHNAFRGKEGSFVQAVKAVKYAQEAGMVTSISVCATKEFLDGKHLMPYMEFARDLGVQFVQVLEPRQVGHYAGKEVHLEDAHIGLLEKAFTTINHHPSYSQYPTMLYHGYHQRRVGCFSGSRSVYVDSAGDVHACPFCHTKSYNIIELVRGEGKALPQKENACPRFGKIA</sequence>
<dbReference type="RefSeq" id="WP_072837018.1">
    <property type="nucleotide sequence ID" value="NZ_FQUU01000024.1"/>
</dbReference>
<dbReference type="PANTHER" id="PTHR11228:SF7">
    <property type="entry name" value="PQQA PEPTIDE CYCLASE"/>
    <property type="match status" value="1"/>
</dbReference>
<dbReference type="PROSITE" id="PS51918">
    <property type="entry name" value="RADICAL_SAM"/>
    <property type="match status" value="1"/>
</dbReference>
<dbReference type="InterPro" id="IPR058240">
    <property type="entry name" value="rSAM_sf"/>
</dbReference>
<dbReference type="STRING" id="1121884.SAMN02745131_03899"/>
<dbReference type="InterPro" id="IPR006638">
    <property type="entry name" value="Elp3/MiaA/NifB-like_rSAM"/>
</dbReference>
<dbReference type="GO" id="GO:0003824">
    <property type="term" value="F:catalytic activity"/>
    <property type="evidence" value="ECO:0007669"/>
    <property type="project" value="InterPro"/>
</dbReference>
<organism evidence="7 8">
    <name type="scientific">Flavisolibacter ginsengisoli DSM 18119</name>
    <dbReference type="NCBI Taxonomy" id="1121884"/>
    <lineage>
        <taxon>Bacteria</taxon>
        <taxon>Pseudomonadati</taxon>
        <taxon>Bacteroidota</taxon>
        <taxon>Chitinophagia</taxon>
        <taxon>Chitinophagales</taxon>
        <taxon>Chitinophagaceae</taxon>
        <taxon>Flavisolibacter</taxon>
    </lineage>
</organism>
<dbReference type="Proteomes" id="UP000184048">
    <property type="component" value="Unassembled WGS sequence"/>
</dbReference>
<protein>
    <submittedName>
        <fullName evidence="7">Radical SAM superfamily enzyme, MoaA/NifB/PqqE/SkfB family</fullName>
    </submittedName>
</protein>
<evidence type="ECO:0000256" key="2">
    <source>
        <dbReference type="ARBA" id="ARBA00022691"/>
    </source>
</evidence>
<keyword evidence="8" id="KW-1185">Reference proteome</keyword>
<dbReference type="GO" id="GO:0006783">
    <property type="term" value="P:heme biosynthetic process"/>
    <property type="evidence" value="ECO:0007669"/>
    <property type="project" value="TreeGrafter"/>
</dbReference>
<name>A0A1M5FPY9_9BACT</name>
<dbReference type="InterPro" id="IPR007197">
    <property type="entry name" value="rSAM"/>
</dbReference>
<keyword evidence="5" id="KW-0411">Iron-sulfur</keyword>